<gene>
    <name evidence="1" type="ORF">BC938DRAFT_481752</name>
</gene>
<sequence>MEIFVCILIEYFQQLNLAVSMAIHDPSKVAHRRCPLYVGGREITATVEKEANLVGDVKNDVVAQKPKPKPALPRGHRATQSAGCYGHPIAFAGKKRALPNGADCSRRAVC</sequence>
<reference evidence="1 2" key="1">
    <citation type="journal article" date="2018" name="New Phytol.">
        <title>Phylogenomics of Endogonaceae and evolution of mycorrhizas within Mucoromycota.</title>
        <authorList>
            <person name="Chang Y."/>
            <person name="Desiro A."/>
            <person name="Na H."/>
            <person name="Sandor L."/>
            <person name="Lipzen A."/>
            <person name="Clum A."/>
            <person name="Barry K."/>
            <person name="Grigoriev I.V."/>
            <person name="Martin F.M."/>
            <person name="Stajich J.E."/>
            <person name="Smith M.E."/>
            <person name="Bonito G."/>
            <person name="Spatafora J.W."/>
        </authorList>
    </citation>
    <scope>NUCLEOTIDE SEQUENCE [LARGE SCALE GENOMIC DNA]</scope>
    <source>
        <strain evidence="1 2">AD002</strain>
    </source>
</reference>
<name>A0A433QG47_9FUNG</name>
<accession>A0A433QG47</accession>
<organism evidence="1 2">
    <name type="scientific">Jimgerdemannia flammicorona</name>
    <dbReference type="NCBI Taxonomy" id="994334"/>
    <lineage>
        <taxon>Eukaryota</taxon>
        <taxon>Fungi</taxon>
        <taxon>Fungi incertae sedis</taxon>
        <taxon>Mucoromycota</taxon>
        <taxon>Mucoromycotina</taxon>
        <taxon>Endogonomycetes</taxon>
        <taxon>Endogonales</taxon>
        <taxon>Endogonaceae</taxon>
        <taxon>Jimgerdemannia</taxon>
    </lineage>
</organism>
<keyword evidence="2" id="KW-1185">Reference proteome</keyword>
<comment type="caution">
    <text evidence="1">The sequence shown here is derived from an EMBL/GenBank/DDBJ whole genome shotgun (WGS) entry which is preliminary data.</text>
</comment>
<dbReference type="AlphaFoldDB" id="A0A433QG47"/>
<proteinExistence type="predicted"/>
<dbReference type="EMBL" id="RBNJ01006475">
    <property type="protein sequence ID" value="RUS28551.1"/>
    <property type="molecule type" value="Genomic_DNA"/>
</dbReference>
<dbReference type="Proteomes" id="UP000274822">
    <property type="component" value="Unassembled WGS sequence"/>
</dbReference>
<evidence type="ECO:0000313" key="1">
    <source>
        <dbReference type="EMBL" id="RUS28551.1"/>
    </source>
</evidence>
<evidence type="ECO:0000313" key="2">
    <source>
        <dbReference type="Proteomes" id="UP000274822"/>
    </source>
</evidence>
<protein>
    <submittedName>
        <fullName evidence="1">Uncharacterized protein</fullName>
    </submittedName>
</protein>